<accession>A0ABR8TJ75</accession>
<proteinExistence type="inferred from homology"/>
<feature type="domain" description="Autotransporter" evidence="5">
    <location>
        <begin position="361"/>
        <end position="638"/>
    </location>
</feature>
<dbReference type="InterPro" id="IPR036709">
    <property type="entry name" value="Autotransporte_beta_dom_sf"/>
</dbReference>
<dbReference type="SUPFAM" id="SSF103515">
    <property type="entry name" value="Autotransporter"/>
    <property type="match status" value="1"/>
</dbReference>
<dbReference type="EMBL" id="JACSQG010000001">
    <property type="protein sequence ID" value="MBD7975832.1"/>
    <property type="molecule type" value="Genomic_DNA"/>
</dbReference>
<comment type="similarity">
    <text evidence="1">Belongs to the 'GDSL' lipolytic enzyme family.</text>
</comment>
<dbReference type="SUPFAM" id="SSF52266">
    <property type="entry name" value="SGNH hydrolase"/>
    <property type="match status" value="1"/>
</dbReference>
<feature type="signal peptide" evidence="4">
    <location>
        <begin position="1"/>
        <end position="23"/>
    </location>
</feature>
<dbReference type="Pfam" id="PF03797">
    <property type="entry name" value="Autotransporter"/>
    <property type="match status" value="1"/>
</dbReference>
<keyword evidence="2 4" id="KW-0732">Signal</keyword>
<dbReference type="CDD" id="cd01847">
    <property type="entry name" value="Triacylglycerol_lipase_like"/>
    <property type="match status" value="1"/>
</dbReference>
<evidence type="ECO:0000259" key="5">
    <source>
        <dbReference type="PROSITE" id="PS51208"/>
    </source>
</evidence>
<dbReference type="Gene3D" id="3.40.50.1110">
    <property type="entry name" value="SGNH hydrolase"/>
    <property type="match status" value="1"/>
</dbReference>
<dbReference type="Pfam" id="PF00657">
    <property type="entry name" value="Lipase_GDSL"/>
    <property type="match status" value="1"/>
</dbReference>
<dbReference type="InterPro" id="IPR001087">
    <property type="entry name" value="GDSL"/>
</dbReference>
<dbReference type="PIRSF" id="PIRSF037375">
    <property type="entry name" value="Autotrns_EstA"/>
    <property type="match status" value="1"/>
</dbReference>
<evidence type="ECO:0000256" key="1">
    <source>
        <dbReference type="ARBA" id="ARBA00008668"/>
    </source>
</evidence>
<dbReference type="PROSITE" id="PS51208">
    <property type="entry name" value="AUTOTRANSPORTER"/>
    <property type="match status" value="1"/>
</dbReference>
<evidence type="ECO:0000313" key="6">
    <source>
        <dbReference type="EMBL" id="MBD7975832.1"/>
    </source>
</evidence>
<dbReference type="NCBIfam" id="TIGR01414">
    <property type="entry name" value="autotrans_barl"/>
    <property type="match status" value="1"/>
</dbReference>
<dbReference type="Gene3D" id="2.40.128.130">
    <property type="entry name" value="Autotransporter beta-domain"/>
    <property type="match status" value="1"/>
</dbReference>
<dbReference type="InterPro" id="IPR051058">
    <property type="entry name" value="GDSL_Est/Lipase"/>
</dbReference>
<feature type="chain" id="PRO_5047170401" evidence="4">
    <location>
        <begin position="24"/>
        <end position="638"/>
    </location>
</feature>
<comment type="caution">
    <text evidence="6">The sequence shown here is derived from an EMBL/GenBank/DDBJ whole genome shotgun (WGS) entry which is preliminary data.</text>
</comment>
<dbReference type="Proteomes" id="UP000611945">
    <property type="component" value="Unassembled WGS sequence"/>
</dbReference>
<dbReference type="PANTHER" id="PTHR45648:SF22">
    <property type="entry name" value="GDSL LIPASE_ACYLHYDROLASE FAMILY PROTEIN (AFU_ORTHOLOGUE AFUA_4G14700)"/>
    <property type="match status" value="1"/>
</dbReference>
<protein>
    <submittedName>
        <fullName evidence="6">Autotransporter domain-containing protein</fullName>
    </submittedName>
</protein>
<name>A0ABR8TJ75_9PSED</name>
<dbReference type="SMART" id="SM00869">
    <property type="entry name" value="Autotransporter"/>
    <property type="match status" value="1"/>
</dbReference>
<evidence type="ECO:0000256" key="3">
    <source>
        <dbReference type="ARBA" id="ARBA00022801"/>
    </source>
</evidence>
<dbReference type="RefSeq" id="WP_251834619.1">
    <property type="nucleotide sequence ID" value="NZ_JACSQG010000001.1"/>
</dbReference>
<evidence type="ECO:0000313" key="7">
    <source>
        <dbReference type="Proteomes" id="UP000611945"/>
    </source>
</evidence>
<organism evidence="6 7">
    <name type="scientific">Serpens gallinarum</name>
    <dbReference type="NCBI Taxonomy" id="2763075"/>
    <lineage>
        <taxon>Bacteria</taxon>
        <taxon>Pseudomonadati</taxon>
        <taxon>Pseudomonadota</taxon>
        <taxon>Gammaproteobacteria</taxon>
        <taxon>Pseudomonadales</taxon>
        <taxon>Pseudomonadaceae</taxon>
        <taxon>Pseudomonas</taxon>
    </lineage>
</organism>
<keyword evidence="3" id="KW-0378">Hydrolase</keyword>
<reference evidence="6 7" key="1">
    <citation type="submission" date="2020-08" db="EMBL/GenBank/DDBJ databases">
        <title>A Genomic Blueprint of the Chicken Gut Microbiome.</title>
        <authorList>
            <person name="Gilroy R."/>
            <person name="Ravi A."/>
            <person name="Getino M."/>
            <person name="Pursley I."/>
            <person name="Horton D.L."/>
            <person name="Alikhan N.-F."/>
            <person name="Baker D."/>
            <person name="Gharbi K."/>
            <person name="Hall N."/>
            <person name="Watson M."/>
            <person name="Adriaenssens E.M."/>
            <person name="Foster-Nyarko E."/>
            <person name="Jarju S."/>
            <person name="Secka A."/>
            <person name="Antonio M."/>
            <person name="Oren A."/>
            <person name="Chaudhuri R."/>
            <person name="La Ragione R.M."/>
            <person name="Hildebrand F."/>
            <person name="Pallen M.J."/>
        </authorList>
    </citation>
    <scope>NUCLEOTIDE SEQUENCE [LARGE SCALE GENOMIC DNA]</scope>
    <source>
        <strain evidence="6 7">Sa2CUA2</strain>
    </source>
</reference>
<evidence type="ECO:0000256" key="2">
    <source>
        <dbReference type="ARBA" id="ARBA00022729"/>
    </source>
</evidence>
<sequence>MTFRRHTLGIALLFAGLPALSSASPYSQLVIFGDSLSDSGQFPDLGGATQNGLPTDGIRFTNRIGPDYIDGRDEPYAAVASQRLAGRLGLQALPSTPILPEELTGNPDGTNYAVGGSRTDEILASIIDEDGSEVDAGLVSRTRDGYLVDVPRVSASTLFYVNGGGNDILQGRINDQASAASSAADLVAGVAALQRAGARYIIVSDLPNVGLSPAGFVSGQRDAWSGLSGLFNAELDRQLLALGGNVIRLNYRALFIEMLADPARFGFDPNVAQMDVCFNGDRCQPDPTWGQGNASADPDKLIFYDGVHPTAAVQQISADYVYSLLSAPWEIGLLPDMALSGLNTHQQHLRSEWQADRGDWQTRGNWRSFTAATGQRRDFDEHLAVAPGDSETLGVNLGATYRLSERWRLGFALGLQESSLEMDHSQSDYDLRGYLLSTFAQYRQKRLWADVGVTAGHLNYHDLERRFDLGIAERIEKGDTDGQLAAATLRLGYALGRRGSWQVSPFVSADYVRVEIDAYREDGENSTALHYAEQTRDSKRLGVGLEANLQLSRTLQVFGEVAREREYEDDPQTLRMGLNSMPGFDYDLQTITPYQDQTLATLGLGLSLGHTVTVRAAYHLRDAEERQHGASLSLNLSY</sequence>
<dbReference type="InterPro" id="IPR005546">
    <property type="entry name" value="Autotransporte_beta"/>
</dbReference>
<keyword evidence="7" id="KW-1185">Reference proteome</keyword>
<dbReference type="InterPro" id="IPR036514">
    <property type="entry name" value="SGNH_hydro_sf"/>
</dbReference>
<dbReference type="InterPro" id="IPR006315">
    <property type="entry name" value="OM_autotransptr_brl_dom"/>
</dbReference>
<gene>
    <name evidence="6" type="ORF">H9642_01370</name>
</gene>
<dbReference type="InterPro" id="IPR017186">
    <property type="entry name" value="Lipase_autotranspt_EstA"/>
</dbReference>
<evidence type="ECO:0000256" key="4">
    <source>
        <dbReference type="SAM" id="SignalP"/>
    </source>
</evidence>
<dbReference type="PANTHER" id="PTHR45648">
    <property type="entry name" value="GDSL LIPASE/ACYLHYDROLASE FAMILY PROTEIN (AFU_ORTHOLOGUE AFUA_4G14700)"/>
    <property type="match status" value="1"/>
</dbReference>